<dbReference type="Proteomes" id="UP000256686">
    <property type="component" value="Unassembled WGS sequence"/>
</dbReference>
<sequence>MILNEKSCNFDTVKKLISILLLTLYLVSTTELYQLLKMPLLIEHYIQHKNLNPEMSLTAFLKTHYDHPVKDSDHDQDQRLPFVSHGSLLSAVFTINSSLDFHCIEKVFTPIEIKKTFYKSALYNKEILNSIWQPPRFLQS</sequence>
<accession>A0A3D9CCX6</accession>
<dbReference type="EMBL" id="QNVT01000002">
    <property type="protein sequence ID" value="REC63753.1"/>
    <property type="molecule type" value="Genomic_DNA"/>
</dbReference>
<organism evidence="1 2">
    <name type="scientific">Chryseobacterium pennae</name>
    <dbReference type="NCBI Taxonomy" id="2258962"/>
    <lineage>
        <taxon>Bacteria</taxon>
        <taxon>Pseudomonadati</taxon>
        <taxon>Bacteroidota</taxon>
        <taxon>Flavobacteriia</taxon>
        <taxon>Flavobacteriales</taxon>
        <taxon>Weeksellaceae</taxon>
        <taxon>Chryseobacterium group</taxon>
        <taxon>Chryseobacterium</taxon>
    </lineage>
</organism>
<protein>
    <submittedName>
        <fullName evidence="1">Uncharacterized protein</fullName>
    </submittedName>
</protein>
<comment type="caution">
    <text evidence="1">The sequence shown here is derived from an EMBL/GenBank/DDBJ whole genome shotgun (WGS) entry which is preliminary data.</text>
</comment>
<dbReference type="RefSeq" id="WP_115968831.1">
    <property type="nucleotide sequence ID" value="NZ_QNVT01000002.1"/>
</dbReference>
<gene>
    <name evidence="1" type="ORF">DRF65_03330</name>
</gene>
<evidence type="ECO:0000313" key="1">
    <source>
        <dbReference type="EMBL" id="REC63753.1"/>
    </source>
</evidence>
<dbReference type="AlphaFoldDB" id="A0A3D9CCX6"/>
<evidence type="ECO:0000313" key="2">
    <source>
        <dbReference type="Proteomes" id="UP000256686"/>
    </source>
</evidence>
<reference evidence="2" key="1">
    <citation type="submission" date="2018-06" db="EMBL/GenBank/DDBJ databases">
        <authorList>
            <person name="Lum Nde A."/>
            <person name="Hugo C."/>
        </authorList>
    </citation>
    <scope>NUCLEOTIDE SEQUENCE [LARGE SCALE GENOMIC DNA]</scope>
    <source>
        <strain evidence="2">1_F178</strain>
    </source>
</reference>
<name>A0A3D9CCX6_9FLAO</name>
<proteinExistence type="predicted"/>
<keyword evidence="2" id="KW-1185">Reference proteome</keyword>